<evidence type="ECO:0000313" key="1">
    <source>
        <dbReference type="EMBL" id="KAI4345763.1"/>
    </source>
</evidence>
<proteinExistence type="predicted"/>
<protein>
    <submittedName>
        <fullName evidence="1">Uncharacterized protein</fullName>
    </submittedName>
</protein>
<reference evidence="1 2" key="1">
    <citation type="journal article" date="2022" name="DNA Res.">
        <title>Chromosomal-level genome assembly of the orchid tree Bauhinia variegata (Leguminosae; Cercidoideae) supports the allotetraploid origin hypothesis of Bauhinia.</title>
        <authorList>
            <person name="Zhong Y."/>
            <person name="Chen Y."/>
            <person name="Zheng D."/>
            <person name="Pang J."/>
            <person name="Liu Y."/>
            <person name="Luo S."/>
            <person name="Meng S."/>
            <person name="Qian L."/>
            <person name="Wei D."/>
            <person name="Dai S."/>
            <person name="Zhou R."/>
        </authorList>
    </citation>
    <scope>NUCLEOTIDE SEQUENCE [LARGE SCALE GENOMIC DNA]</scope>
    <source>
        <strain evidence="1">BV-YZ2020</strain>
    </source>
</reference>
<gene>
    <name evidence="1" type="ORF">L6164_012859</name>
</gene>
<accession>A0ACB9PBE0</accession>
<organism evidence="1 2">
    <name type="scientific">Bauhinia variegata</name>
    <name type="common">Purple orchid tree</name>
    <name type="synonym">Phanera variegata</name>
    <dbReference type="NCBI Taxonomy" id="167791"/>
    <lineage>
        <taxon>Eukaryota</taxon>
        <taxon>Viridiplantae</taxon>
        <taxon>Streptophyta</taxon>
        <taxon>Embryophyta</taxon>
        <taxon>Tracheophyta</taxon>
        <taxon>Spermatophyta</taxon>
        <taxon>Magnoliopsida</taxon>
        <taxon>eudicotyledons</taxon>
        <taxon>Gunneridae</taxon>
        <taxon>Pentapetalae</taxon>
        <taxon>rosids</taxon>
        <taxon>fabids</taxon>
        <taxon>Fabales</taxon>
        <taxon>Fabaceae</taxon>
        <taxon>Cercidoideae</taxon>
        <taxon>Cercideae</taxon>
        <taxon>Bauhiniinae</taxon>
        <taxon>Bauhinia</taxon>
    </lineage>
</organism>
<comment type="caution">
    <text evidence="1">The sequence shown here is derived from an EMBL/GenBank/DDBJ whole genome shotgun (WGS) entry which is preliminary data.</text>
</comment>
<sequence length="439" mass="48762">MEAPSLKLVMVQGPREGESIEFRPGTKVRIGRVVRGNTVHIKDAGISTKHLLIEVESGKWVIRDLDSSNGTILNGSQISPDTPFNLHDGDTIKIGECTSIDVKLGAIEESRLRRNPRRGATEKVGVSENACSVAEGQDPRRTELKGDENKPQVGNENSDVVVQPAGNRRRGRPKLLKSRGGEELNKVQRIDENVKVVEESEIVDPLQVKVEQPANSRVTRNSKKKKHSVNLISDSSLGNSPEISALKPREEKIEVRKTRAAARKMKVQEYTSLPAEDTLLEKRDKEEETSLVGNDQVNVRETKDDEVELNHGLGDGCDKDEDRNICSVKENSDVGEVQNTSASEENLNGDGNFCSLQKTSNEGEGLNSSAQDKNLDGDGDWPDLEKLTLGEWFDFLEVQLPKQIIDATEEMITSMRQKVERVHEYIMQQKNEKGKMPVG</sequence>
<dbReference type="Proteomes" id="UP000828941">
    <property type="component" value="Chromosome 5"/>
</dbReference>
<evidence type="ECO:0000313" key="2">
    <source>
        <dbReference type="Proteomes" id="UP000828941"/>
    </source>
</evidence>
<name>A0ACB9PBE0_BAUVA</name>
<keyword evidence="2" id="KW-1185">Reference proteome</keyword>
<dbReference type="EMBL" id="CM039430">
    <property type="protein sequence ID" value="KAI4345763.1"/>
    <property type="molecule type" value="Genomic_DNA"/>
</dbReference>